<sequence length="44" mass="5380">MIIDIYLAHRNSNKFFAQQVHLIKKYFKINKDSQMNMFGYTRLL</sequence>
<organism evidence="1">
    <name type="scientific">viral metagenome</name>
    <dbReference type="NCBI Taxonomy" id="1070528"/>
    <lineage>
        <taxon>unclassified sequences</taxon>
        <taxon>metagenomes</taxon>
        <taxon>organismal metagenomes</taxon>
    </lineage>
</organism>
<accession>A0A6C0CYM0</accession>
<proteinExistence type="predicted"/>
<dbReference type="AlphaFoldDB" id="A0A6C0CYM0"/>
<evidence type="ECO:0000313" key="1">
    <source>
        <dbReference type="EMBL" id="QHT09060.1"/>
    </source>
</evidence>
<name>A0A6C0CYM0_9ZZZZ</name>
<reference evidence="1" key="1">
    <citation type="journal article" date="2020" name="Nature">
        <title>Giant virus diversity and host interactions through global metagenomics.</title>
        <authorList>
            <person name="Schulz F."/>
            <person name="Roux S."/>
            <person name="Paez-Espino D."/>
            <person name="Jungbluth S."/>
            <person name="Walsh D.A."/>
            <person name="Denef V.J."/>
            <person name="McMahon K.D."/>
            <person name="Konstantinidis K.T."/>
            <person name="Eloe-Fadrosh E.A."/>
            <person name="Kyrpides N.C."/>
            <person name="Woyke T."/>
        </authorList>
    </citation>
    <scope>NUCLEOTIDE SEQUENCE</scope>
    <source>
        <strain evidence="1">GVMAG-M-3300023109-53</strain>
    </source>
</reference>
<protein>
    <submittedName>
        <fullName evidence="1">Uncharacterized protein</fullName>
    </submittedName>
</protein>
<dbReference type="EMBL" id="MN739507">
    <property type="protein sequence ID" value="QHT09060.1"/>
    <property type="molecule type" value="Genomic_DNA"/>
</dbReference>